<evidence type="ECO:0000313" key="1">
    <source>
        <dbReference type="EMBL" id="TNN77423.1"/>
    </source>
</evidence>
<dbReference type="Proteomes" id="UP000314294">
    <property type="component" value="Unassembled WGS sequence"/>
</dbReference>
<keyword evidence="2" id="KW-1185">Reference proteome</keyword>
<protein>
    <submittedName>
        <fullName evidence="1">Uncharacterized protein</fullName>
    </submittedName>
</protein>
<gene>
    <name evidence="1" type="ORF">EYF80_012387</name>
</gene>
<comment type="caution">
    <text evidence="1">The sequence shown here is derived from an EMBL/GenBank/DDBJ whole genome shotgun (WGS) entry which is preliminary data.</text>
</comment>
<name>A0A4Z2IJU0_9TELE</name>
<sequence length="109" mass="11915">MDQKNYTTVRRPELSLSNSLWLKVHKDSEGVCEVLVGSGEGRVAVGGDEQPLSFHSNTLTQSVSMATDNSITRTDWKGACPPGRGVSTSCLTFGSRDQEIKIKQTWAEN</sequence>
<evidence type="ECO:0000313" key="2">
    <source>
        <dbReference type="Proteomes" id="UP000314294"/>
    </source>
</evidence>
<dbReference type="AlphaFoldDB" id="A0A4Z2IJU0"/>
<dbReference type="EMBL" id="SRLO01000083">
    <property type="protein sequence ID" value="TNN77423.1"/>
    <property type="molecule type" value="Genomic_DNA"/>
</dbReference>
<organism evidence="1 2">
    <name type="scientific">Liparis tanakae</name>
    <name type="common">Tanaka's snailfish</name>
    <dbReference type="NCBI Taxonomy" id="230148"/>
    <lineage>
        <taxon>Eukaryota</taxon>
        <taxon>Metazoa</taxon>
        <taxon>Chordata</taxon>
        <taxon>Craniata</taxon>
        <taxon>Vertebrata</taxon>
        <taxon>Euteleostomi</taxon>
        <taxon>Actinopterygii</taxon>
        <taxon>Neopterygii</taxon>
        <taxon>Teleostei</taxon>
        <taxon>Neoteleostei</taxon>
        <taxon>Acanthomorphata</taxon>
        <taxon>Eupercaria</taxon>
        <taxon>Perciformes</taxon>
        <taxon>Cottioidei</taxon>
        <taxon>Cottales</taxon>
        <taxon>Liparidae</taxon>
        <taxon>Liparis</taxon>
    </lineage>
</organism>
<accession>A0A4Z2IJU0</accession>
<reference evidence="1 2" key="1">
    <citation type="submission" date="2019-03" db="EMBL/GenBank/DDBJ databases">
        <title>First draft genome of Liparis tanakae, snailfish: a comprehensive survey of snailfish specific genes.</title>
        <authorList>
            <person name="Kim W."/>
            <person name="Song I."/>
            <person name="Jeong J.-H."/>
            <person name="Kim D."/>
            <person name="Kim S."/>
            <person name="Ryu S."/>
            <person name="Song J.Y."/>
            <person name="Lee S.K."/>
        </authorList>
    </citation>
    <scope>NUCLEOTIDE SEQUENCE [LARGE SCALE GENOMIC DNA]</scope>
    <source>
        <tissue evidence="1">Muscle</tissue>
    </source>
</reference>
<proteinExistence type="predicted"/>